<feature type="compositionally biased region" description="Polar residues" evidence="1">
    <location>
        <begin position="204"/>
        <end position="213"/>
    </location>
</feature>
<evidence type="ECO:0000313" key="3">
    <source>
        <dbReference type="Proteomes" id="UP000738349"/>
    </source>
</evidence>
<protein>
    <submittedName>
        <fullName evidence="2">Uncharacterized protein</fullName>
    </submittedName>
</protein>
<dbReference type="EMBL" id="JAGMUV010000001">
    <property type="protein sequence ID" value="KAH7176970.1"/>
    <property type="molecule type" value="Genomic_DNA"/>
</dbReference>
<evidence type="ECO:0000313" key="2">
    <source>
        <dbReference type="EMBL" id="KAH7176970.1"/>
    </source>
</evidence>
<organism evidence="2 3">
    <name type="scientific">Dactylonectria macrodidyma</name>
    <dbReference type="NCBI Taxonomy" id="307937"/>
    <lineage>
        <taxon>Eukaryota</taxon>
        <taxon>Fungi</taxon>
        <taxon>Dikarya</taxon>
        <taxon>Ascomycota</taxon>
        <taxon>Pezizomycotina</taxon>
        <taxon>Sordariomycetes</taxon>
        <taxon>Hypocreomycetidae</taxon>
        <taxon>Hypocreales</taxon>
        <taxon>Nectriaceae</taxon>
        <taxon>Dactylonectria</taxon>
    </lineage>
</organism>
<proteinExistence type="predicted"/>
<evidence type="ECO:0000256" key="1">
    <source>
        <dbReference type="SAM" id="MobiDB-lite"/>
    </source>
</evidence>
<dbReference type="AlphaFoldDB" id="A0A9P9FUX4"/>
<accession>A0A9P9FUX4</accession>
<reference evidence="2" key="1">
    <citation type="journal article" date="2021" name="Nat. Commun.">
        <title>Genetic determinants of endophytism in the Arabidopsis root mycobiome.</title>
        <authorList>
            <person name="Mesny F."/>
            <person name="Miyauchi S."/>
            <person name="Thiergart T."/>
            <person name="Pickel B."/>
            <person name="Atanasova L."/>
            <person name="Karlsson M."/>
            <person name="Huettel B."/>
            <person name="Barry K.W."/>
            <person name="Haridas S."/>
            <person name="Chen C."/>
            <person name="Bauer D."/>
            <person name="Andreopoulos W."/>
            <person name="Pangilinan J."/>
            <person name="LaButti K."/>
            <person name="Riley R."/>
            <person name="Lipzen A."/>
            <person name="Clum A."/>
            <person name="Drula E."/>
            <person name="Henrissat B."/>
            <person name="Kohler A."/>
            <person name="Grigoriev I.V."/>
            <person name="Martin F.M."/>
            <person name="Hacquard S."/>
        </authorList>
    </citation>
    <scope>NUCLEOTIDE SEQUENCE</scope>
    <source>
        <strain evidence="2">MPI-CAGE-AT-0147</strain>
    </source>
</reference>
<sequence>MDIKRIEQRTAGIYNEAVRKERIKTPKRQKGAWDNMAGLQKQAHRDLIDYHEIYGFYSDPIDPIGAVFRLDLADEDESDHGQRLGELVRLYADDYGHYTTYKQGDCETKGLFEDEINKRSMMKSPGRKFRQQAFALAEDDIADFSTQIHDISQLEDMVNFRLYGQGVLATFDPRNHKLMEPKPGDMCLRGDKDHLLEQPKDIRNNQQTASQVAKRSKRDGREVGISHAKQLINSALNGRLTSLYSGTRLGSAILAWLPSGKANVWSDVFPNPPSNHSRP</sequence>
<feature type="region of interest" description="Disordered" evidence="1">
    <location>
        <begin position="200"/>
        <end position="223"/>
    </location>
</feature>
<comment type="caution">
    <text evidence="2">The sequence shown here is derived from an EMBL/GenBank/DDBJ whole genome shotgun (WGS) entry which is preliminary data.</text>
</comment>
<gene>
    <name evidence="2" type="ORF">EDB81DRAFT_850754</name>
</gene>
<name>A0A9P9FUX4_9HYPO</name>
<keyword evidence="3" id="KW-1185">Reference proteome</keyword>
<dbReference type="Proteomes" id="UP000738349">
    <property type="component" value="Unassembled WGS sequence"/>
</dbReference>